<keyword evidence="2" id="KW-1185">Reference proteome</keyword>
<dbReference type="EMBL" id="ML995922">
    <property type="protein sequence ID" value="KAF2764439.1"/>
    <property type="molecule type" value="Genomic_DNA"/>
</dbReference>
<sequence>MPGESSSIFAEEQHWAGYWVSPTCTTTTQSSSTTTATNSTVTSTAALDGPCTIQGGNVKLMYFPVPQNVSREMCTVGPTTTGTTCPYGKTTATDECQGGCAPCPYYPFNITSTTDSGELKPSESNDSQTH</sequence>
<evidence type="ECO:0000313" key="1">
    <source>
        <dbReference type="EMBL" id="KAF2764439.1"/>
    </source>
</evidence>
<proteinExistence type="predicted"/>
<evidence type="ECO:0000313" key="2">
    <source>
        <dbReference type="Proteomes" id="UP000799436"/>
    </source>
</evidence>
<dbReference type="OrthoDB" id="3944128at2759"/>
<protein>
    <submittedName>
        <fullName evidence="1">Uncharacterized protein</fullName>
    </submittedName>
</protein>
<gene>
    <name evidence="1" type="ORF">EJ03DRAFT_27615</name>
</gene>
<accession>A0A6G1KVZ9</accession>
<organism evidence="1 2">
    <name type="scientific">Teratosphaeria nubilosa</name>
    <dbReference type="NCBI Taxonomy" id="161662"/>
    <lineage>
        <taxon>Eukaryota</taxon>
        <taxon>Fungi</taxon>
        <taxon>Dikarya</taxon>
        <taxon>Ascomycota</taxon>
        <taxon>Pezizomycotina</taxon>
        <taxon>Dothideomycetes</taxon>
        <taxon>Dothideomycetidae</taxon>
        <taxon>Mycosphaerellales</taxon>
        <taxon>Teratosphaeriaceae</taxon>
        <taxon>Teratosphaeria</taxon>
    </lineage>
</organism>
<reference evidence="1" key="1">
    <citation type="journal article" date="2020" name="Stud. Mycol.">
        <title>101 Dothideomycetes genomes: a test case for predicting lifestyles and emergence of pathogens.</title>
        <authorList>
            <person name="Haridas S."/>
            <person name="Albert R."/>
            <person name="Binder M."/>
            <person name="Bloem J."/>
            <person name="Labutti K."/>
            <person name="Salamov A."/>
            <person name="Andreopoulos B."/>
            <person name="Baker S."/>
            <person name="Barry K."/>
            <person name="Bills G."/>
            <person name="Bluhm B."/>
            <person name="Cannon C."/>
            <person name="Castanera R."/>
            <person name="Culley D."/>
            <person name="Daum C."/>
            <person name="Ezra D."/>
            <person name="Gonzalez J."/>
            <person name="Henrissat B."/>
            <person name="Kuo A."/>
            <person name="Liang C."/>
            <person name="Lipzen A."/>
            <person name="Lutzoni F."/>
            <person name="Magnuson J."/>
            <person name="Mondo S."/>
            <person name="Nolan M."/>
            <person name="Ohm R."/>
            <person name="Pangilinan J."/>
            <person name="Park H.-J."/>
            <person name="Ramirez L."/>
            <person name="Alfaro M."/>
            <person name="Sun H."/>
            <person name="Tritt A."/>
            <person name="Yoshinaga Y."/>
            <person name="Zwiers L.-H."/>
            <person name="Turgeon B."/>
            <person name="Goodwin S."/>
            <person name="Spatafora J."/>
            <person name="Crous P."/>
            <person name="Grigoriev I."/>
        </authorList>
    </citation>
    <scope>NUCLEOTIDE SEQUENCE</scope>
    <source>
        <strain evidence="1">CBS 116005</strain>
    </source>
</reference>
<dbReference type="AlphaFoldDB" id="A0A6G1KVZ9"/>
<dbReference type="Proteomes" id="UP000799436">
    <property type="component" value="Unassembled WGS sequence"/>
</dbReference>
<name>A0A6G1KVZ9_9PEZI</name>